<dbReference type="EMBL" id="DTFI01000072">
    <property type="protein sequence ID" value="HGI43273.1"/>
    <property type="molecule type" value="Genomic_DNA"/>
</dbReference>
<feature type="region of interest" description="Disordered" evidence="2">
    <location>
        <begin position="226"/>
        <end position="245"/>
    </location>
</feature>
<evidence type="ECO:0000256" key="1">
    <source>
        <dbReference type="SAM" id="Coils"/>
    </source>
</evidence>
<name>A0A7C4B941_THEPE</name>
<sequence length="245" mass="28303">MTASGLRDAERKLRDLYSSYEEKLRSLEKKLAELEEKARKREASFGELVGELRSLRFEARSLLGEYKLESRRLLKELGAGLAEEEVEELEDLNEDLLESLEDSVEEFLERVEEAKYLVKPRGLRREIRIEIPEIRLPDIGKIIEESLSAAWRASPSAVVSSTRILQADLKVIDALVEAGVFKSRNEGIAYFVHRGIECSRDWLEKIRAKVEEIRRLQEEIQKELEGFRREEGSQESGSRLKVKVE</sequence>
<accession>A0A7C4B941</accession>
<dbReference type="AlphaFoldDB" id="A0A7C4B941"/>
<protein>
    <submittedName>
        <fullName evidence="3">Uncharacterized protein</fullName>
    </submittedName>
</protein>
<proteinExistence type="predicted"/>
<organism evidence="3">
    <name type="scientific">Thermofilum pendens</name>
    <dbReference type="NCBI Taxonomy" id="2269"/>
    <lineage>
        <taxon>Archaea</taxon>
        <taxon>Thermoproteota</taxon>
        <taxon>Thermoprotei</taxon>
        <taxon>Thermofilales</taxon>
        <taxon>Thermofilaceae</taxon>
        <taxon>Thermofilum</taxon>
    </lineage>
</organism>
<reference evidence="3" key="1">
    <citation type="journal article" date="2020" name="mSystems">
        <title>Genome- and Community-Level Interaction Insights into Carbon Utilization and Element Cycling Functions of Hydrothermarchaeota in Hydrothermal Sediment.</title>
        <authorList>
            <person name="Zhou Z."/>
            <person name="Liu Y."/>
            <person name="Xu W."/>
            <person name="Pan J."/>
            <person name="Luo Z.H."/>
            <person name="Li M."/>
        </authorList>
    </citation>
    <scope>NUCLEOTIDE SEQUENCE [LARGE SCALE GENOMIC DNA]</scope>
    <source>
        <strain evidence="3">SpSt-735</strain>
    </source>
</reference>
<feature type="coiled-coil region" evidence="1">
    <location>
        <begin position="6"/>
        <end position="44"/>
    </location>
</feature>
<evidence type="ECO:0000313" key="3">
    <source>
        <dbReference type="EMBL" id="HGI43273.1"/>
    </source>
</evidence>
<keyword evidence="1" id="KW-0175">Coiled coil</keyword>
<gene>
    <name evidence="3" type="ORF">ENV17_02650</name>
</gene>
<feature type="coiled-coil region" evidence="1">
    <location>
        <begin position="79"/>
        <end position="117"/>
    </location>
</feature>
<comment type="caution">
    <text evidence="3">The sequence shown here is derived from an EMBL/GenBank/DDBJ whole genome shotgun (WGS) entry which is preliminary data.</text>
</comment>
<evidence type="ECO:0000256" key="2">
    <source>
        <dbReference type="SAM" id="MobiDB-lite"/>
    </source>
</evidence>